<evidence type="ECO:0000256" key="14">
    <source>
        <dbReference type="SAM" id="SignalP"/>
    </source>
</evidence>
<dbReference type="InterPro" id="IPR003661">
    <property type="entry name" value="HisK_dim/P_dom"/>
</dbReference>
<feature type="domain" description="Histidine kinase" evidence="15">
    <location>
        <begin position="934"/>
        <end position="1038"/>
    </location>
</feature>
<dbReference type="Pfam" id="PF00512">
    <property type="entry name" value="HisKA"/>
    <property type="match status" value="1"/>
</dbReference>
<evidence type="ECO:0000313" key="17">
    <source>
        <dbReference type="EMBL" id="AIQ61414.1"/>
    </source>
</evidence>
<accession>A0A089MYH5</accession>
<evidence type="ECO:0000256" key="9">
    <source>
        <dbReference type="ARBA" id="ARBA00022840"/>
    </source>
</evidence>
<evidence type="ECO:0000256" key="1">
    <source>
        <dbReference type="ARBA" id="ARBA00000085"/>
    </source>
</evidence>
<dbReference type="Proteomes" id="UP000029518">
    <property type="component" value="Chromosome"/>
</dbReference>
<dbReference type="SUPFAM" id="SSF55874">
    <property type="entry name" value="ATPase domain of HSP90 chaperone/DNA topoisomerase II/histidine kinase"/>
    <property type="match status" value="2"/>
</dbReference>
<feature type="domain" description="Histidine kinase" evidence="15">
    <location>
        <begin position="440"/>
        <end position="658"/>
    </location>
</feature>
<dbReference type="EC" id="2.7.13.3" evidence="3"/>
<evidence type="ECO:0000256" key="8">
    <source>
        <dbReference type="ARBA" id="ARBA00022777"/>
    </source>
</evidence>
<dbReference type="Pfam" id="PF02518">
    <property type="entry name" value="HATPase_c"/>
    <property type="match status" value="2"/>
</dbReference>
<dbReference type="InterPro" id="IPR011623">
    <property type="entry name" value="7TMR_DISM_rcpt_extracell_dom1"/>
</dbReference>
<dbReference type="InterPro" id="IPR010559">
    <property type="entry name" value="Sig_transdc_His_kin_internal"/>
</dbReference>
<dbReference type="InterPro" id="IPR011006">
    <property type="entry name" value="CheY-like_superfamily"/>
</dbReference>
<dbReference type="EMBL" id="CP009285">
    <property type="protein sequence ID" value="AIQ61414.1"/>
    <property type="molecule type" value="Genomic_DNA"/>
</dbReference>
<dbReference type="SUPFAM" id="SSF49785">
    <property type="entry name" value="Galactose-binding domain-like"/>
    <property type="match status" value="1"/>
</dbReference>
<feature type="transmembrane region" description="Helical" evidence="13">
    <location>
        <begin position="279"/>
        <end position="299"/>
    </location>
</feature>
<feature type="transmembrane region" description="Helical" evidence="13">
    <location>
        <begin position="365"/>
        <end position="386"/>
    </location>
</feature>
<dbReference type="CDD" id="cd00082">
    <property type="entry name" value="HisKA"/>
    <property type="match status" value="1"/>
</dbReference>
<dbReference type="FunFam" id="3.30.565.10:FF:000023">
    <property type="entry name" value="PAS domain-containing sensor histidine kinase"/>
    <property type="match status" value="1"/>
</dbReference>
<evidence type="ECO:0000256" key="2">
    <source>
        <dbReference type="ARBA" id="ARBA00004236"/>
    </source>
</evidence>
<proteinExistence type="predicted"/>
<feature type="modified residue" description="4-aspartylphosphate" evidence="12">
    <location>
        <position position="758"/>
    </location>
</feature>
<feature type="chain" id="PRO_5001847698" description="histidine kinase" evidence="14">
    <location>
        <begin position="26"/>
        <end position="1041"/>
    </location>
</feature>
<dbReference type="InterPro" id="IPR005467">
    <property type="entry name" value="His_kinase_dom"/>
</dbReference>
<dbReference type="PROSITE" id="PS50110">
    <property type="entry name" value="RESPONSE_REGULATORY"/>
    <property type="match status" value="1"/>
</dbReference>
<evidence type="ECO:0000256" key="7">
    <source>
        <dbReference type="ARBA" id="ARBA00022741"/>
    </source>
</evidence>
<dbReference type="Pfam" id="PF00072">
    <property type="entry name" value="Response_reg"/>
    <property type="match status" value="1"/>
</dbReference>
<dbReference type="Gene3D" id="3.30.565.10">
    <property type="entry name" value="Histidine kinase-like ATPase, C-terminal domain"/>
    <property type="match status" value="2"/>
</dbReference>
<protein>
    <recommendedName>
        <fullName evidence="3">histidine kinase</fullName>
        <ecNumber evidence="3">2.7.13.3</ecNumber>
    </recommendedName>
</protein>
<comment type="subcellular location">
    <subcellularLocation>
        <location evidence="2">Cell membrane</location>
    </subcellularLocation>
</comment>
<keyword evidence="13" id="KW-0812">Transmembrane</keyword>
<dbReference type="InterPro" id="IPR036097">
    <property type="entry name" value="HisK_dim/P_sf"/>
</dbReference>
<evidence type="ECO:0000256" key="13">
    <source>
        <dbReference type="SAM" id="Phobius"/>
    </source>
</evidence>
<dbReference type="Gene3D" id="1.10.287.130">
    <property type="match status" value="1"/>
</dbReference>
<name>A0A089MYH5_PAEBO</name>
<organism evidence="17 18">
    <name type="scientific">Paenibacillus borealis</name>
    <dbReference type="NCBI Taxonomy" id="160799"/>
    <lineage>
        <taxon>Bacteria</taxon>
        <taxon>Bacillati</taxon>
        <taxon>Bacillota</taxon>
        <taxon>Bacilli</taxon>
        <taxon>Bacillales</taxon>
        <taxon>Paenibacillaceae</taxon>
        <taxon>Paenibacillus</taxon>
    </lineage>
</organism>
<evidence type="ECO:0000256" key="11">
    <source>
        <dbReference type="ARBA" id="ARBA00023136"/>
    </source>
</evidence>
<evidence type="ECO:0000256" key="10">
    <source>
        <dbReference type="ARBA" id="ARBA00023012"/>
    </source>
</evidence>
<dbReference type="KEGG" id="pbd:PBOR_34305"/>
<keyword evidence="6" id="KW-0808">Transferase</keyword>
<reference evidence="17" key="1">
    <citation type="submission" date="2014-08" db="EMBL/GenBank/DDBJ databases">
        <title>Comparative genomics of the Paenibacillus odorifer group.</title>
        <authorList>
            <person name="den Bakker H.C."/>
            <person name="Tsai Y.-C.Y.-C."/>
            <person name="Martin N."/>
            <person name="Korlach J."/>
            <person name="Wiedmann M."/>
        </authorList>
    </citation>
    <scope>NUCLEOTIDE SEQUENCE [LARGE SCALE GENOMIC DNA]</scope>
    <source>
        <strain evidence="17">DSM 13188</strain>
    </source>
</reference>
<sequence length="1041" mass="116144">MKTFDYSLLAKRVLALLCICLLAAAALVPLLDKSPSACSTRQSGWADLSACTFDDASVFPLDGEWEFYWQQLLDPQDNRSGSAEAPAFMAVPGSWGPGTEVTGFSRYGYATYRLMLQLPPDVPAFALKVNNIRNASQVFVNGELLGHSGTPGVSLQSTEPRNNPYSFTFSAKDNQAEILIHTSNFTYANGGIAESIRIGTPSSIGAVDQRNSTYDILLVAGFAFIGFYFLGQGFQRKEDNSSLQLAMYCFTIALYMLTHSEKLLFQYLPSISYEAFSKLQVMSCVIGFYFVSSYTYSLFPALYSRLFRRITFAYSLGFCIIVLMSTILIYSRIASIMLFFSFISVCYTFYVMAKATWQREIGSYYLLIGVIAAVMFTFSVASNLFLGTGLYAIPPVSGPIFILAEGLFLSARHAHAYQTIKQLSLQLERKDRDKDEFLLKTSIELRTPLNAIINISLSMYEGAGGPLTPSQREDMRLILGTGRRLAFLVRDILDYEQIKRQRIILHWGAVDLQGVAEIVIEVFQFLNKNGEIRIKNRIPPGAFLVQADEQRLMQILYNLLDNALKFTDRGSVIIEAVQLDESVSVTVSDTGRGIPPEQLESIFRDYEQVNEADSLEAGGLGLGLAITRKLVELHGGSISVSSTFGRGSSFTFTLPVQQAGAAVTEEPEDRQLLLMPVKAPPEATDEDWKYRTIPVMHSTAQAGPYAPRILIVDDDYANLKALTNLLSLENYTISSMRSGKDALAVLAEDRDFDLCIIDVMMPGMSGLELCRRIRQTYTPLDLPILMATAGQQLHFNEAAFRAGANDFIHKPYAWSDLKGRVNTLVQLRRSVSDRLSSEIAMLRAQIKPHFLYNAINTIIWMSTRDNEKTRHLLYDLSHFLRGSFDFSNQETAIPFDKELELIEAYLSLEQARFGKRLNAQYNIEVSEFSLPPLIVQPIVENAVRHGLMEKIDGGTVLLSTRQEGNAILITVTDNGKGMSDEQLSSWMKEDYHSPHGEGTGIGLRNINRRLLTQFGYPLVITRGSNGGIEVLITIPWKDEIS</sequence>
<dbReference type="HOGENOM" id="CLU_011115_1_0_9"/>
<keyword evidence="13" id="KW-1133">Transmembrane helix</keyword>
<dbReference type="InterPro" id="IPR001789">
    <property type="entry name" value="Sig_transdc_resp-reg_receiver"/>
</dbReference>
<dbReference type="SUPFAM" id="SSF52172">
    <property type="entry name" value="CheY-like"/>
    <property type="match status" value="1"/>
</dbReference>
<evidence type="ECO:0000256" key="5">
    <source>
        <dbReference type="ARBA" id="ARBA00022553"/>
    </source>
</evidence>
<dbReference type="InterPro" id="IPR008979">
    <property type="entry name" value="Galactose-bd-like_sf"/>
</dbReference>
<feature type="domain" description="Response regulatory" evidence="16">
    <location>
        <begin position="708"/>
        <end position="825"/>
    </location>
</feature>
<comment type="catalytic activity">
    <reaction evidence="1">
        <text>ATP + protein L-histidine = ADP + protein N-phospho-L-histidine.</text>
        <dbReference type="EC" id="2.7.13.3"/>
    </reaction>
</comment>
<evidence type="ECO:0000313" key="18">
    <source>
        <dbReference type="Proteomes" id="UP000029518"/>
    </source>
</evidence>
<keyword evidence="11 13" id="KW-0472">Membrane</keyword>
<dbReference type="SMART" id="SM00387">
    <property type="entry name" value="HATPase_c"/>
    <property type="match status" value="2"/>
</dbReference>
<dbReference type="InterPro" id="IPR003594">
    <property type="entry name" value="HATPase_dom"/>
</dbReference>
<keyword evidence="9" id="KW-0067">ATP-binding</keyword>
<feature type="transmembrane region" description="Helical" evidence="13">
    <location>
        <begin position="336"/>
        <end position="353"/>
    </location>
</feature>
<dbReference type="GO" id="GO:0009927">
    <property type="term" value="F:histidine phosphotransfer kinase activity"/>
    <property type="evidence" value="ECO:0007669"/>
    <property type="project" value="TreeGrafter"/>
</dbReference>
<dbReference type="SMART" id="SM00448">
    <property type="entry name" value="REC"/>
    <property type="match status" value="1"/>
</dbReference>
<evidence type="ECO:0000256" key="12">
    <source>
        <dbReference type="PROSITE-ProRule" id="PRU00169"/>
    </source>
</evidence>
<dbReference type="InterPro" id="IPR004358">
    <property type="entry name" value="Sig_transdc_His_kin-like_C"/>
</dbReference>
<evidence type="ECO:0000259" key="15">
    <source>
        <dbReference type="PROSITE" id="PS50109"/>
    </source>
</evidence>
<dbReference type="GO" id="GO:0000155">
    <property type="term" value="F:phosphorelay sensor kinase activity"/>
    <property type="evidence" value="ECO:0007669"/>
    <property type="project" value="InterPro"/>
</dbReference>
<dbReference type="AlphaFoldDB" id="A0A089MYH5"/>
<keyword evidence="7" id="KW-0547">Nucleotide-binding</keyword>
<dbReference type="PANTHER" id="PTHR43047:SF72">
    <property type="entry name" value="OSMOSENSING HISTIDINE PROTEIN KINASE SLN1"/>
    <property type="match status" value="1"/>
</dbReference>
<dbReference type="Gene3D" id="2.60.120.260">
    <property type="entry name" value="Galactose-binding domain-like"/>
    <property type="match status" value="1"/>
</dbReference>
<keyword evidence="14" id="KW-0732">Signal</keyword>
<feature type="transmembrane region" description="Helical" evidence="13">
    <location>
        <begin position="242"/>
        <end position="259"/>
    </location>
</feature>
<dbReference type="SUPFAM" id="SSF47384">
    <property type="entry name" value="Homodimeric domain of signal transducing histidine kinase"/>
    <property type="match status" value="1"/>
</dbReference>
<dbReference type="Pfam" id="PF07695">
    <property type="entry name" value="7TMR-DISM_7TM"/>
    <property type="match status" value="1"/>
</dbReference>
<feature type="transmembrane region" description="Helical" evidence="13">
    <location>
        <begin position="311"/>
        <end position="330"/>
    </location>
</feature>
<dbReference type="GO" id="GO:0005524">
    <property type="term" value="F:ATP binding"/>
    <property type="evidence" value="ECO:0007669"/>
    <property type="project" value="UniProtKB-KW"/>
</dbReference>
<dbReference type="Gene3D" id="3.40.50.2300">
    <property type="match status" value="1"/>
</dbReference>
<evidence type="ECO:0000259" key="16">
    <source>
        <dbReference type="PROSITE" id="PS50110"/>
    </source>
</evidence>
<dbReference type="PROSITE" id="PS50109">
    <property type="entry name" value="HIS_KIN"/>
    <property type="match status" value="2"/>
</dbReference>
<dbReference type="PANTHER" id="PTHR43047">
    <property type="entry name" value="TWO-COMPONENT HISTIDINE PROTEIN KINASE"/>
    <property type="match status" value="1"/>
</dbReference>
<evidence type="ECO:0000256" key="4">
    <source>
        <dbReference type="ARBA" id="ARBA00022475"/>
    </source>
</evidence>
<dbReference type="SMART" id="SM00388">
    <property type="entry name" value="HisKA"/>
    <property type="match status" value="1"/>
</dbReference>
<dbReference type="RefSeq" id="WP_042218231.1">
    <property type="nucleotide sequence ID" value="NZ_CP009285.1"/>
</dbReference>
<evidence type="ECO:0000256" key="3">
    <source>
        <dbReference type="ARBA" id="ARBA00012438"/>
    </source>
</evidence>
<keyword evidence="10" id="KW-0902">Two-component regulatory system</keyword>
<keyword evidence="5 12" id="KW-0597">Phosphoprotein</keyword>
<keyword evidence="8" id="KW-0418">Kinase</keyword>
<dbReference type="InterPro" id="IPR036890">
    <property type="entry name" value="HATPase_C_sf"/>
</dbReference>
<dbReference type="GO" id="GO:0005886">
    <property type="term" value="C:plasma membrane"/>
    <property type="evidence" value="ECO:0007669"/>
    <property type="project" value="UniProtKB-SubCell"/>
</dbReference>
<keyword evidence="4" id="KW-1003">Cell membrane</keyword>
<keyword evidence="18" id="KW-1185">Reference proteome</keyword>
<dbReference type="Pfam" id="PF06580">
    <property type="entry name" value="His_kinase"/>
    <property type="match status" value="1"/>
</dbReference>
<feature type="transmembrane region" description="Helical" evidence="13">
    <location>
        <begin position="212"/>
        <end position="230"/>
    </location>
</feature>
<dbReference type="PRINTS" id="PR00344">
    <property type="entry name" value="BCTRLSENSOR"/>
</dbReference>
<evidence type="ECO:0000256" key="6">
    <source>
        <dbReference type="ARBA" id="ARBA00022679"/>
    </source>
</evidence>
<feature type="signal peptide" evidence="14">
    <location>
        <begin position="1"/>
        <end position="25"/>
    </location>
</feature>
<dbReference type="OrthoDB" id="9809348at2"/>
<gene>
    <name evidence="17" type="ORF">PBOR_34305</name>
</gene>